<dbReference type="PROSITE" id="PS50158">
    <property type="entry name" value="ZF_CCHC"/>
    <property type="match status" value="1"/>
</dbReference>
<feature type="domain" description="CCHC-type" evidence="3">
    <location>
        <begin position="46"/>
        <end position="60"/>
    </location>
</feature>
<dbReference type="Proteomes" id="UP001341840">
    <property type="component" value="Unassembled WGS sequence"/>
</dbReference>
<proteinExistence type="predicted"/>
<evidence type="ECO:0000256" key="2">
    <source>
        <dbReference type="SAM" id="MobiDB-lite"/>
    </source>
</evidence>
<protein>
    <recommendedName>
        <fullName evidence="3">CCHC-type domain-containing protein</fullName>
    </recommendedName>
</protein>
<feature type="region of interest" description="Disordered" evidence="2">
    <location>
        <begin position="1"/>
        <end position="44"/>
    </location>
</feature>
<evidence type="ECO:0000259" key="3">
    <source>
        <dbReference type="PROSITE" id="PS50158"/>
    </source>
</evidence>
<sequence length="62" mass="7057">SEALVSESRGRSQSRKPHSTDRSESRGKSRGKSKPAPPKKESTFTCYHCGKPRHIKRNCRFL</sequence>
<evidence type="ECO:0000256" key="1">
    <source>
        <dbReference type="PROSITE-ProRule" id="PRU00047"/>
    </source>
</evidence>
<keyword evidence="1" id="KW-0479">Metal-binding</keyword>
<dbReference type="EMBL" id="JASCZI010273591">
    <property type="protein sequence ID" value="MED6225067.1"/>
    <property type="molecule type" value="Genomic_DNA"/>
</dbReference>
<dbReference type="SMART" id="SM00343">
    <property type="entry name" value="ZnF_C2HC"/>
    <property type="match status" value="1"/>
</dbReference>
<dbReference type="InterPro" id="IPR036875">
    <property type="entry name" value="Znf_CCHC_sf"/>
</dbReference>
<evidence type="ECO:0000313" key="4">
    <source>
        <dbReference type="EMBL" id="MED6225067.1"/>
    </source>
</evidence>
<keyword evidence="5" id="KW-1185">Reference proteome</keyword>
<dbReference type="InterPro" id="IPR001878">
    <property type="entry name" value="Znf_CCHC"/>
</dbReference>
<evidence type="ECO:0000313" key="5">
    <source>
        <dbReference type="Proteomes" id="UP001341840"/>
    </source>
</evidence>
<gene>
    <name evidence="4" type="ORF">PIB30_090245</name>
</gene>
<organism evidence="4 5">
    <name type="scientific">Stylosanthes scabra</name>
    <dbReference type="NCBI Taxonomy" id="79078"/>
    <lineage>
        <taxon>Eukaryota</taxon>
        <taxon>Viridiplantae</taxon>
        <taxon>Streptophyta</taxon>
        <taxon>Embryophyta</taxon>
        <taxon>Tracheophyta</taxon>
        <taxon>Spermatophyta</taxon>
        <taxon>Magnoliopsida</taxon>
        <taxon>eudicotyledons</taxon>
        <taxon>Gunneridae</taxon>
        <taxon>Pentapetalae</taxon>
        <taxon>rosids</taxon>
        <taxon>fabids</taxon>
        <taxon>Fabales</taxon>
        <taxon>Fabaceae</taxon>
        <taxon>Papilionoideae</taxon>
        <taxon>50 kb inversion clade</taxon>
        <taxon>dalbergioids sensu lato</taxon>
        <taxon>Dalbergieae</taxon>
        <taxon>Pterocarpus clade</taxon>
        <taxon>Stylosanthes</taxon>
    </lineage>
</organism>
<feature type="compositionally biased region" description="Basic and acidic residues" evidence="2">
    <location>
        <begin position="18"/>
        <end position="27"/>
    </location>
</feature>
<accession>A0ABU6ZSU2</accession>
<dbReference type="Gene3D" id="4.10.60.10">
    <property type="entry name" value="Zinc finger, CCHC-type"/>
    <property type="match status" value="1"/>
</dbReference>
<feature type="non-terminal residue" evidence="4">
    <location>
        <position position="1"/>
    </location>
</feature>
<keyword evidence="1" id="KW-0863">Zinc-finger</keyword>
<reference evidence="4 5" key="1">
    <citation type="journal article" date="2023" name="Plants (Basel)">
        <title>Bridging the Gap: Combining Genomics and Transcriptomics Approaches to Understand Stylosanthes scabra, an Orphan Legume from the Brazilian Caatinga.</title>
        <authorList>
            <person name="Ferreira-Neto J.R.C."/>
            <person name="da Silva M.D."/>
            <person name="Binneck E."/>
            <person name="de Melo N.F."/>
            <person name="da Silva R.H."/>
            <person name="de Melo A.L.T.M."/>
            <person name="Pandolfi V."/>
            <person name="Bustamante F.O."/>
            <person name="Brasileiro-Vidal A.C."/>
            <person name="Benko-Iseppon A.M."/>
        </authorList>
    </citation>
    <scope>NUCLEOTIDE SEQUENCE [LARGE SCALE GENOMIC DNA]</scope>
    <source>
        <tissue evidence="4">Leaves</tissue>
    </source>
</reference>
<comment type="caution">
    <text evidence="4">The sequence shown here is derived from an EMBL/GenBank/DDBJ whole genome shotgun (WGS) entry which is preliminary data.</text>
</comment>
<feature type="non-terminal residue" evidence="4">
    <location>
        <position position="62"/>
    </location>
</feature>
<keyword evidence="1" id="KW-0862">Zinc</keyword>
<name>A0ABU6ZSU2_9FABA</name>
<dbReference type="SUPFAM" id="SSF57756">
    <property type="entry name" value="Retrovirus zinc finger-like domains"/>
    <property type="match status" value="1"/>
</dbReference>